<organism evidence="1 2">
    <name type="scientific">Hydra vulgaris</name>
    <name type="common">Hydra</name>
    <name type="synonym">Hydra attenuata</name>
    <dbReference type="NCBI Taxonomy" id="6087"/>
    <lineage>
        <taxon>Eukaryota</taxon>
        <taxon>Metazoa</taxon>
        <taxon>Cnidaria</taxon>
        <taxon>Hydrozoa</taxon>
        <taxon>Hydroidolina</taxon>
        <taxon>Anthoathecata</taxon>
        <taxon>Aplanulata</taxon>
        <taxon>Hydridae</taxon>
        <taxon>Hydra</taxon>
    </lineage>
</organism>
<protein>
    <submittedName>
        <fullName evidence="2">Uncharacterized protein LOC136086125</fullName>
    </submittedName>
</protein>
<dbReference type="RefSeq" id="XP_065664469.1">
    <property type="nucleotide sequence ID" value="XM_065808397.1"/>
</dbReference>
<dbReference type="PANTHER" id="PTHR45749">
    <property type="match status" value="1"/>
</dbReference>
<dbReference type="Proteomes" id="UP001652625">
    <property type="component" value="Chromosome 10"/>
</dbReference>
<dbReference type="InterPro" id="IPR012337">
    <property type="entry name" value="RNaseH-like_sf"/>
</dbReference>
<reference evidence="2" key="1">
    <citation type="submission" date="2025-08" db="UniProtKB">
        <authorList>
            <consortium name="RefSeq"/>
        </authorList>
    </citation>
    <scope>IDENTIFICATION</scope>
</reference>
<sequence length="505" mass="57987">MTAHGWSAKSYGLPSRWCTSLTLSETWHDFENSLELNSTFNLPSYKLISQTRGTGRKGGGLGLYVSKKHDFKILLQWQKKSLQLKTRLQYTDSKIRDAINAVEKELLSKFDPVMEKHLNRAVENPNRTHYLGKNVQEELIQLISKATKEKILSMIKKAKYFSIIVDCTPGNSHKEQMSIIIHYVNIAKQLDNQVISVTIQESFIGFINVLDTTGLGLTEEILNSLESNNLSWIFRRITDINSQAFYIPCVCNSLNLVVADAVQGCFEIRKVFSQIQAIFNFFSATTKRWQNFESKCCKLTVKLLSTTRWESHVNAVRALKLGLKEIFCALKEVVNIEKVSITRLTAESLASKLDYVKTAANAFKKTIDFFVTKHTEDSYKIYISKAKILAINANLTDEFSSISRKRARKRKIFFDGEPIEEDGNIQPNQKFKKQFFNVLFKIAKESINERFESFSRTIELFESLYGIKDIDKIGEEDIINKCRLLEKVLTHGESNDVHSEICFWN</sequence>
<name>A0ABM4CRG8_HYDVU</name>
<keyword evidence="1" id="KW-1185">Reference proteome</keyword>
<accession>A0ABM4CRG8</accession>
<dbReference type="GeneID" id="136086125"/>
<evidence type="ECO:0000313" key="1">
    <source>
        <dbReference type="Proteomes" id="UP001652625"/>
    </source>
</evidence>
<dbReference type="SUPFAM" id="SSF53098">
    <property type="entry name" value="Ribonuclease H-like"/>
    <property type="match status" value="1"/>
</dbReference>
<proteinExistence type="predicted"/>
<evidence type="ECO:0000313" key="2">
    <source>
        <dbReference type="RefSeq" id="XP_065664469.1"/>
    </source>
</evidence>
<dbReference type="PANTHER" id="PTHR45749:SF35">
    <property type="entry name" value="AC-LIKE TRANSPOSASE-RELATED"/>
    <property type="match status" value="1"/>
</dbReference>
<gene>
    <name evidence="2" type="primary">LOC136086125</name>
</gene>